<proteinExistence type="predicted"/>
<sequence length="272" mass="29590">MRTLTFLFTCCLGLAAAPSLSHEFWIAPEQYQVDARAVIRADLRVGQEFTGSTMIFNPDEFARFDLIRDGAATPVSGRLGDLPALTHAAGAPGLVVVVHETQDRVVTYKDWEQFRHFVEEKDLGPALESHRQRGLPDAGFGESYRRFAKSLVAVGDGAGADRRVGLNMEIVAEANPYTDRLEGGMPMRVFLDGAPRGNAQLELFERDAEGAVTLSLHRTDAEGRVTVPVTPGAAYLANSVVLRTLDNDAADAGPVWHTDWASLTFAVPDAPR</sequence>
<evidence type="ECO:0000313" key="2">
    <source>
        <dbReference type="EMBL" id="SNS17871.1"/>
    </source>
</evidence>
<evidence type="ECO:0000313" key="3">
    <source>
        <dbReference type="Proteomes" id="UP000198426"/>
    </source>
</evidence>
<dbReference type="OrthoDB" id="581894at2"/>
<dbReference type="InterPro" id="IPR019613">
    <property type="entry name" value="DUF4198"/>
</dbReference>
<protein>
    <recommendedName>
        <fullName evidence="4">GH25 family protein</fullName>
    </recommendedName>
</protein>
<organism evidence="2 3">
    <name type="scientific">Tropicimonas sediminicola</name>
    <dbReference type="NCBI Taxonomy" id="1031541"/>
    <lineage>
        <taxon>Bacteria</taxon>
        <taxon>Pseudomonadati</taxon>
        <taxon>Pseudomonadota</taxon>
        <taxon>Alphaproteobacteria</taxon>
        <taxon>Rhodobacterales</taxon>
        <taxon>Roseobacteraceae</taxon>
        <taxon>Tropicimonas</taxon>
    </lineage>
</organism>
<dbReference type="AlphaFoldDB" id="A0A239CE06"/>
<dbReference type="Proteomes" id="UP000198426">
    <property type="component" value="Unassembled WGS sequence"/>
</dbReference>
<gene>
    <name evidence="2" type="ORF">SAMN05421757_101212</name>
</gene>
<name>A0A239CE06_9RHOB</name>
<feature type="chain" id="PRO_5012692390" description="GH25 family protein" evidence="1">
    <location>
        <begin position="22"/>
        <end position="272"/>
    </location>
</feature>
<dbReference type="RefSeq" id="WP_089230700.1">
    <property type="nucleotide sequence ID" value="NZ_FZOY01000001.1"/>
</dbReference>
<feature type="signal peptide" evidence="1">
    <location>
        <begin position="1"/>
        <end position="21"/>
    </location>
</feature>
<evidence type="ECO:0000256" key="1">
    <source>
        <dbReference type="SAM" id="SignalP"/>
    </source>
</evidence>
<reference evidence="2 3" key="1">
    <citation type="submission" date="2017-06" db="EMBL/GenBank/DDBJ databases">
        <authorList>
            <person name="Kim H.J."/>
            <person name="Triplett B.A."/>
        </authorList>
    </citation>
    <scope>NUCLEOTIDE SEQUENCE [LARGE SCALE GENOMIC DNA]</scope>
    <source>
        <strain evidence="2 3">DSM 29339</strain>
    </source>
</reference>
<evidence type="ECO:0008006" key="4">
    <source>
        <dbReference type="Google" id="ProtNLM"/>
    </source>
</evidence>
<keyword evidence="3" id="KW-1185">Reference proteome</keyword>
<keyword evidence="1" id="KW-0732">Signal</keyword>
<accession>A0A239CE06</accession>
<dbReference type="EMBL" id="FZOY01000001">
    <property type="protein sequence ID" value="SNS17871.1"/>
    <property type="molecule type" value="Genomic_DNA"/>
</dbReference>
<dbReference type="Pfam" id="PF10670">
    <property type="entry name" value="DUF4198"/>
    <property type="match status" value="1"/>
</dbReference>